<dbReference type="CDD" id="cd08070">
    <property type="entry name" value="MPN_like"/>
    <property type="match status" value="1"/>
</dbReference>
<keyword evidence="5" id="KW-0482">Metalloprotease</keyword>
<evidence type="ECO:0000256" key="5">
    <source>
        <dbReference type="ARBA" id="ARBA00023049"/>
    </source>
</evidence>
<dbReference type="InterPro" id="IPR037518">
    <property type="entry name" value="MPN"/>
</dbReference>
<evidence type="ECO:0000256" key="1">
    <source>
        <dbReference type="ARBA" id="ARBA00022670"/>
    </source>
</evidence>
<protein>
    <recommendedName>
        <fullName evidence="6">MPN domain-containing protein</fullName>
    </recommendedName>
</protein>
<evidence type="ECO:0000313" key="8">
    <source>
        <dbReference type="Proteomes" id="UP000619534"/>
    </source>
</evidence>
<evidence type="ECO:0000256" key="4">
    <source>
        <dbReference type="ARBA" id="ARBA00022833"/>
    </source>
</evidence>
<organism evidence="7 8">
    <name type="scientific">Thalassobacillus devorans</name>
    <dbReference type="NCBI Taxonomy" id="279813"/>
    <lineage>
        <taxon>Bacteria</taxon>
        <taxon>Bacillati</taxon>
        <taxon>Bacillota</taxon>
        <taxon>Bacilli</taxon>
        <taxon>Bacillales</taxon>
        <taxon>Bacillaceae</taxon>
        <taxon>Thalassobacillus</taxon>
    </lineage>
</organism>
<evidence type="ECO:0000313" key="7">
    <source>
        <dbReference type="EMBL" id="GGC75013.1"/>
    </source>
</evidence>
<keyword evidence="3" id="KW-0378">Hydrolase</keyword>
<dbReference type="SMART" id="SM00232">
    <property type="entry name" value="JAB_MPN"/>
    <property type="match status" value="1"/>
</dbReference>
<dbReference type="PANTHER" id="PTHR34858">
    <property type="entry name" value="CYSO-CYSTEINE PEPTIDASE"/>
    <property type="match status" value="1"/>
</dbReference>
<sequence>MVMNKITISNTIYNQLVEHGKSCLPYEACGLLAGNKDDITSIWPLENEWKSDRRFFVSEKIVAQTLNEIKIRNELVIAIYHSHPTTAPVPSRYDLINHPDKNVKMAIVSYKAAQPSLKTYIINKGNYKECPFLIRT</sequence>
<name>A0ABQ1NEV0_9BACI</name>
<evidence type="ECO:0000259" key="6">
    <source>
        <dbReference type="PROSITE" id="PS50249"/>
    </source>
</evidence>
<keyword evidence="1" id="KW-0645">Protease</keyword>
<gene>
    <name evidence="7" type="ORF">GCM10007216_02030</name>
</gene>
<keyword evidence="4" id="KW-0862">Zinc</keyword>
<dbReference type="EMBL" id="BMCJ01000001">
    <property type="protein sequence ID" value="GGC75013.1"/>
    <property type="molecule type" value="Genomic_DNA"/>
</dbReference>
<evidence type="ECO:0000256" key="3">
    <source>
        <dbReference type="ARBA" id="ARBA00022801"/>
    </source>
</evidence>
<dbReference type="InterPro" id="IPR051929">
    <property type="entry name" value="VirAsm_ModProt"/>
</dbReference>
<dbReference type="Gene3D" id="3.40.140.10">
    <property type="entry name" value="Cytidine Deaminase, domain 2"/>
    <property type="match status" value="1"/>
</dbReference>
<evidence type="ECO:0000256" key="2">
    <source>
        <dbReference type="ARBA" id="ARBA00022723"/>
    </source>
</evidence>
<comment type="caution">
    <text evidence="7">The sequence shown here is derived from an EMBL/GenBank/DDBJ whole genome shotgun (WGS) entry which is preliminary data.</text>
</comment>
<keyword evidence="8" id="KW-1185">Reference proteome</keyword>
<dbReference type="InterPro" id="IPR000555">
    <property type="entry name" value="JAMM/MPN+_dom"/>
</dbReference>
<accession>A0ABQ1NEV0</accession>
<dbReference type="Pfam" id="PF14464">
    <property type="entry name" value="Prok-JAB"/>
    <property type="match status" value="1"/>
</dbReference>
<keyword evidence="2" id="KW-0479">Metal-binding</keyword>
<proteinExistence type="predicted"/>
<dbReference type="PANTHER" id="PTHR34858:SF1">
    <property type="entry name" value="CYSO-CYSTEINE PEPTIDASE"/>
    <property type="match status" value="1"/>
</dbReference>
<dbReference type="Proteomes" id="UP000619534">
    <property type="component" value="Unassembled WGS sequence"/>
</dbReference>
<reference evidence="8" key="1">
    <citation type="journal article" date="2019" name="Int. J. Syst. Evol. Microbiol.">
        <title>The Global Catalogue of Microorganisms (GCM) 10K type strain sequencing project: providing services to taxonomists for standard genome sequencing and annotation.</title>
        <authorList>
            <consortium name="The Broad Institute Genomics Platform"/>
            <consortium name="The Broad Institute Genome Sequencing Center for Infectious Disease"/>
            <person name="Wu L."/>
            <person name="Ma J."/>
        </authorList>
    </citation>
    <scope>NUCLEOTIDE SEQUENCE [LARGE SCALE GENOMIC DNA]</scope>
    <source>
        <strain evidence="8">CCM 7282</strain>
    </source>
</reference>
<dbReference type="InterPro" id="IPR028090">
    <property type="entry name" value="JAB_dom_prok"/>
</dbReference>
<dbReference type="SUPFAM" id="SSF102712">
    <property type="entry name" value="JAB1/MPN domain"/>
    <property type="match status" value="1"/>
</dbReference>
<feature type="domain" description="MPN" evidence="6">
    <location>
        <begin position="6"/>
        <end position="136"/>
    </location>
</feature>
<dbReference type="PROSITE" id="PS50249">
    <property type="entry name" value="MPN"/>
    <property type="match status" value="1"/>
</dbReference>